<evidence type="ECO:0000256" key="11">
    <source>
        <dbReference type="ARBA" id="ARBA00023180"/>
    </source>
</evidence>
<evidence type="ECO:0000256" key="2">
    <source>
        <dbReference type="ARBA" id="ARBA00022448"/>
    </source>
</evidence>
<protein>
    <submittedName>
        <fullName evidence="19">Neuronal acetylcholine receptor subunit alpha-10</fullName>
    </submittedName>
</protein>
<name>A0A9Q1GZP4_HOLLE</name>
<evidence type="ECO:0000256" key="13">
    <source>
        <dbReference type="ARBA" id="ARBA00023303"/>
    </source>
</evidence>
<feature type="domain" description="Neurotransmitter-gated ion-channel transmembrane" evidence="18">
    <location>
        <begin position="208"/>
        <end position="432"/>
    </location>
</feature>
<keyword evidence="6" id="KW-0770">Synapse</keyword>
<keyword evidence="20" id="KW-1185">Reference proteome</keyword>
<dbReference type="Gene3D" id="2.70.170.10">
    <property type="entry name" value="Neurotransmitter-gated ion-channel ligand-binding domain"/>
    <property type="match status" value="1"/>
</dbReference>
<evidence type="ECO:0000256" key="6">
    <source>
        <dbReference type="ARBA" id="ARBA00023018"/>
    </source>
</evidence>
<dbReference type="NCBIfam" id="TIGR00860">
    <property type="entry name" value="LIC"/>
    <property type="match status" value="1"/>
</dbReference>
<comment type="caution">
    <text evidence="19">The sequence shown here is derived from an EMBL/GenBank/DDBJ whole genome shotgun (WGS) entry which is preliminary data.</text>
</comment>
<sequence>MLGNYSTTVRPVARPEDFVPVKLGAALQQIIDMDEKNQVITLNLWMRFQWTDASIHWDPADFGGTTFMIVPISSIWRPDIVLYTNADENFSGTMETSATITNEGVVYWNAPAIYKSTCKIDVTYFPFDEQHCDLKFGSWAYSGDELSLTNRSVSGDTSSYINNGEWELVGMPVSNNIVYYACCASPYPDVTFTVIIRRLPLFYMFNLIGPCIVISLVTTLAFYLPADAGEKVTLGITVLLALVVFLLLAAETMPPTSEVVPIVGQYFASTIILVTISIFITVYILSLHYRLPGTRPVPKYLKKIALVYLARILCMDNAIKVSDISSEENETNVMENNHHADHTEINQQPTQKENNLQGQRPISALSNLRVGANRFEESLTKIKKNLDFLTQRAKDTDSEDDIMNEWKQVAHVFDRFLLWLFLVLTIVITTIVLAQKKPFTELE</sequence>
<dbReference type="Pfam" id="PF02931">
    <property type="entry name" value="Neur_chan_LBD"/>
    <property type="match status" value="1"/>
</dbReference>
<evidence type="ECO:0000256" key="14">
    <source>
        <dbReference type="ARBA" id="ARBA00034099"/>
    </source>
</evidence>
<keyword evidence="11" id="KW-0325">Glycoprotein</keyword>
<evidence type="ECO:0000259" key="17">
    <source>
        <dbReference type="Pfam" id="PF02931"/>
    </source>
</evidence>
<keyword evidence="16" id="KW-0175">Coiled coil</keyword>
<organism evidence="19 20">
    <name type="scientific">Holothuria leucospilota</name>
    <name type="common">Black long sea cucumber</name>
    <name type="synonym">Mertensiothuria leucospilota</name>
    <dbReference type="NCBI Taxonomy" id="206669"/>
    <lineage>
        <taxon>Eukaryota</taxon>
        <taxon>Metazoa</taxon>
        <taxon>Echinodermata</taxon>
        <taxon>Eleutherozoa</taxon>
        <taxon>Echinozoa</taxon>
        <taxon>Holothuroidea</taxon>
        <taxon>Aspidochirotacea</taxon>
        <taxon>Aspidochirotida</taxon>
        <taxon>Holothuriidae</taxon>
        <taxon>Holothuria</taxon>
    </lineage>
</organism>
<evidence type="ECO:0000256" key="8">
    <source>
        <dbReference type="ARBA" id="ARBA00023136"/>
    </source>
</evidence>
<dbReference type="Proteomes" id="UP001152320">
    <property type="component" value="Chromosome 14"/>
</dbReference>
<dbReference type="InterPro" id="IPR038050">
    <property type="entry name" value="Neuro_actylchol_rec"/>
</dbReference>
<evidence type="ECO:0000313" key="19">
    <source>
        <dbReference type="EMBL" id="KAJ8029967.1"/>
    </source>
</evidence>
<keyword evidence="3" id="KW-1003">Cell membrane</keyword>
<dbReference type="GO" id="GO:0004888">
    <property type="term" value="F:transmembrane signaling receptor activity"/>
    <property type="evidence" value="ECO:0007669"/>
    <property type="project" value="InterPro"/>
</dbReference>
<dbReference type="PRINTS" id="PR00252">
    <property type="entry name" value="NRIONCHANNEL"/>
</dbReference>
<keyword evidence="8 15" id="KW-0472">Membrane</keyword>
<dbReference type="InterPro" id="IPR002394">
    <property type="entry name" value="Nicotinic_acetylcholine_rcpt"/>
</dbReference>
<dbReference type="PANTHER" id="PTHR18945">
    <property type="entry name" value="NEUROTRANSMITTER GATED ION CHANNEL"/>
    <property type="match status" value="1"/>
</dbReference>
<keyword evidence="4 15" id="KW-0812">Transmembrane</keyword>
<evidence type="ECO:0000256" key="7">
    <source>
        <dbReference type="ARBA" id="ARBA00023065"/>
    </source>
</evidence>
<feature type="coiled-coil region" evidence="16">
    <location>
        <begin position="372"/>
        <end position="399"/>
    </location>
</feature>
<dbReference type="PROSITE" id="PS00236">
    <property type="entry name" value="NEUROTR_ION_CHANNEL"/>
    <property type="match status" value="1"/>
</dbReference>
<dbReference type="InterPro" id="IPR018000">
    <property type="entry name" value="Neurotransmitter_ion_chnl_CS"/>
</dbReference>
<evidence type="ECO:0000313" key="20">
    <source>
        <dbReference type="Proteomes" id="UP001152320"/>
    </source>
</evidence>
<evidence type="ECO:0000256" key="9">
    <source>
        <dbReference type="ARBA" id="ARBA00023157"/>
    </source>
</evidence>
<keyword evidence="9" id="KW-1015">Disulfide bond</keyword>
<evidence type="ECO:0000256" key="3">
    <source>
        <dbReference type="ARBA" id="ARBA00022475"/>
    </source>
</evidence>
<feature type="domain" description="Neurotransmitter-gated ion-channel ligand-binding" evidence="17">
    <location>
        <begin position="2"/>
        <end position="199"/>
    </location>
</feature>
<keyword evidence="10 19" id="KW-0675">Receptor</keyword>
<dbReference type="FunFam" id="2.70.170.10:FF:000016">
    <property type="entry name" value="Nicotinic acetylcholine receptor subunit"/>
    <property type="match status" value="1"/>
</dbReference>
<evidence type="ECO:0000256" key="1">
    <source>
        <dbReference type="ARBA" id="ARBA00009237"/>
    </source>
</evidence>
<dbReference type="OrthoDB" id="5975154at2759"/>
<dbReference type="EMBL" id="JAIZAY010000014">
    <property type="protein sequence ID" value="KAJ8029967.1"/>
    <property type="molecule type" value="Genomic_DNA"/>
</dbReference>
<evidence type="ECO:0000256" key="15">
    <source>
        <dbReference type="RuleBase" id="RU000687"/>
    </source>
</evidence>
<keyword evidence="2 15" id="KW-0813">Transport</keyword>
<dbReference type="InterPro" id="IPR036719">
    <property type="entry name" value="Neuro-gated_channel_TM_sf"/>
</dbReference>
<dbReference type="Gene3D" id="1.20.58.390">
    <property type="entry name" value="Neurotransmitter-gated ion-channel transmembrane domain"/>
    <property type="match status" value="2"/>
</dbReference>
<dbReference type="InterPro" id="IPR006029">
    <property type="entry name" value="Neurotrans-gated_channel_TM"/>
</dbReference>
<reference evidence="19" key="1">
    <citation type="submission" date="2021-10" db="EMBL/GenBank/DDBJ databases">
        <title>Tropical sea cucumber genome reveals ecological adaptation and Cuvierian tubules defense mechanism.</title>
        <authorList>
            <person name="Chen T."/>
        </authorList>
    </citation>
    <scope>NUCLEOTIDE SEQUENCE</scope>
    <source>
        <strain evidence="19">Nanhai2018</strain>
        <tissue evidence="19">Muscle</tissue>
    </source>
</reference>
<dbReference type="Pfam" id="PF02932">
    <property type="entry name" value="Neur_chan_memb"/>
    <property type="match status" value="1"/>
</dbReference>
<dbReference type="CDD" id="cd19051">
    <property type="entry name" value="LGIC_TM_cation"/>
    <property type="match status" value="1"/>
</dbReference>
<feature type="transmembrane region" description="Helical" evidence="15">
    <location>
        <begin position="232"/>
        <end position="250"/>
    </location>
</feature>
<feature type="transmembrane region" description="Helical" evidence="15">
    <location>
        <begin position="262"/>
        <end position="285"/>
    </location>
</feature>
<dbReference type="AlphaFoldDB" id="A0A9Q1GZP4"/>
<evidence type="ECO:0000259" key="18">
    <source>
        <dbReference type="Pfam" id="PF02932"/>
    </source>
</evidence>
<proteinExistence type="inferred from homology"/>
<evidence type="ECO:0000256" key="10">
    <source>
        <dbReference type="ARBA" id="ARBA00023170"/>
    </source>
</evidence>
<dbReference type="CDD" id="cd18997">
    <property type="entry name" value="LGIC_ECD_nAChR"/>
    <property type="match status" value="1"/>
</dbReference>
<dbReference type="GO" id="GO:0022848">
    <property type="term" value="F:acetylcholine-gated monoatomic cation-selective channel activity"/>
    <property type="evidence" value="ECO:0007669"/>
    <property type="project" value="InterPro"/>
</dbReference>
<dbReference type="GO" id="GO:0045211">
    <property type="term" value="C:postsynaptic membrane"/>
    <property type="evidence" value="ECO:0007669"/>
    <property type="project" value="InterPro"/>
</dbReference>
<dbReference type="SUPFAM" id="SSF63712">
    <property type="entry name" value="Nicotinic receptor ligand binding domain-like"/>
    <property type="match status" value="1"/>
</dbReference>
<evidence type="ECO:0000256" key="5">
    <source>
        <dbReference type="ARBA" id="ARBA00022989"/>
    </source>
</evidence>
<feature type="transmembrane region" description="Helical" evidence="15">
    <location>
        <begin position="201"/>
        <end position="225"/>
    </location>
</feature>
<dbReference type="FunFam" id="1.20.58.390:FF:000073">
    <property type="entry name" value="Neuronal acetylcholine receptor subunit alpha-9-II"/>
    <property type="match status" value="1"/>
</dbReference>
<keyword evidence="12" id="KW-1071">Ligand-gated ion channel</keyword>
<comment type="similarity">
    <text evidence="1">Belongs to the ligand-gated ion channel (TC 1.A.9) family. Acetylcholine receptor (TC 1.A.9.1) subfamily.</text>
</comment>
<dbReference type="InterPro" id="IPR006202">
    <property type="entry name" value="Neur_chan_lig-bd"/>
</dbReference>
<comment type="subcellular location">
    <subcellularLocation>
        <location evidence="14">Synaptic cell membrane</location>
        <topology evidence="14">Multi-pass membrane protein</topology>
    </subcellularLocation>
</comment>
<feature type="transmembrane region" description="Helical" evidence="15">
    <location>
        <begin position="416"/>
        <end position="434"/>
    </location>
</feature>
<dbReference type="PRINTS" id="PR00254">
    <property type="entry name" value="NICOTINICR"/>
</dbReference>
<keyword evidence="5 15" id="KW-1133">Transmembrane helix</keyword>
<keyword evidence="13 15" id="KW-0407">Ion channel</keyword>
<gene>
    <name evidence="19" type="ORF">HOLleu_29516</name>
</gene>
<dbReference type="SUPFAM" id="SSF90112">
    <property type="entry name" value="Neurotransmitter-gated ion-channel transmembrane pore"/>
    <property type="match status" value="1"/>
</dbReference>
<evidence type="ECO:0000256" key="16">
    <source>
        <dbReference type="SAM" id="Coils"/>
    </source>
</evidence>
<dbReference type="InterPro" id="IPR006201">
    <property type="entry name" value="Neur_channel"/>
</dbReference>
<evidence type="ECO:0000256" key="4">
    <source>
        <dbReference type="ARBA" id="ARBA00022692"/>
    </source>
</evidence>
<accession>A0A9Q1GZP4</accession>
<keyword evidence="7 15" id="KW-0406">Ion transport</keyword>
<dbReference type="InterPro" id="IPR036734">
    <property type="entry name" value="Neur_chan_lig-bd_sf"/>
</dbReference>
<evidence type="ECO:0000256" key="12">
    <source>
        <dbReference type="ARBA" id="ARBA00023286"/>
    </source>
</evidence>